<feature type="domain" description="CAAX prenyl protease 2/Lysostaphin resistance protein A-like" evidence="2">
    <location>
        <begin position="101"/>
        <end position="188"/>
    </location>
</feature>
<evidence type="ECO:0000313" key="3">
    <source>
        <dbReference type="EMBL" id="MFC7198441.1"/>
    </source>
</evidence>
<keyword evidence="3" id="KW-0378">Hydrolase</keyword>
<organism evidence="3 4">
    <name type="scientific">Halospeciosus flavus</name>
    <dbReference type="NCBI Taxonomy" id="3032283"/>
    <lineage>
        <taxon>Archaea</taxon>
        <taxon>Methanobacteriati</taxon>
        <taxon>Methanobacteriota</taxon>
        <taxon>Stenosarchaea group</taxon>
        <taxon>Halobacteria</taxon>
        <taxon>Halobacteriales</taxon>
        <taxon>Halobacteriaceae</taxon>
        <taxon>Halospeciosus</taxon>
    </lineage>
</organism>
<comment type="caution">
    <text evidence="3">The sequence shown here is derived from an EMBL/GenBank/DDBJ whole genome shotgun (WGS) entry which is preliminary data.</text>
</comment>
<feature type="transmembrane region" description="Helical" evidence="1">
    <location>
        <begin position="99"/>
        <end position="115"/>
    </location>
</feature>
<evidence type="ECO:0000256" key="1">
    <source>
        <dbReference type="SAM" id="Phobius"/>
    </source>
</evidence>
<dbReference type="EC" id="3.4.-.-" evidence="3"/>
<evidence type="ECO:0000313" key="4">
    <source>
        <dbReference type="Proteomes" id="UP001596447"/>
    </source>
</evidence>
<feature type="transmembrane region" description="Helical" evidence="1">
    <location>
        <begin position="156"/>
        <end position="178"/>
    </location>
</feature>
<feature type="transmembrane region" description="Helical" evidence="1">
    <location>
        <begin position="20"/>
        <end position="37"/>
    </location>
</feature>
<dbReference type="Proteomes" id="UP001596447">
    <property type="component" value="Unassembled WGS sequence"/>
</dbReference>
<accession>A0ABD5YX84</accession>
<protein>
    <submittedName>
        <fullName evidence="3">CPBP family intramembrane glutamic endopeptidase</fullName>
        <ecNumber evidence="3">3.4.-.-</ecNumber>
    </submittedName>
</protein>
<dbReference type="GO" id="GO:0080120">
    <property type="term" value="P:CAAX-box protein maturation"/>
    <property type="evidence" value="ECO:0007669"/>
    <property type="project" value="UniProtKB-ARBA"/>
</dbReference>
<dbReference type="EMBL" id="JBHTAR010000004">
    <property type="protein sequence ID" value="MFC7198441.1"/>
    <property type="molecule type" value="Genomic_DNA"/>
</dbReference>
<evidence type="ECO:0000259" key="2">
    <source>
        <dbReference type="Pfam" id="PF02517"/>
    </source>
</evidence>
<keyword evidence="1" id="KW-0812">Transmembrane</keyword>
<reference evidence="3 4" key="1">
    <citation type="journal article" date="2019" name="Int. J. Syst. Evol. Microbiol.">
        <title>The Global Catalogue of Microorganisms (GCM) 10K type strain sequencing project: providing services to taxonomists for standard genome sequencing and annotation.</title>
        <authorList>
            <consortium name="The Broad Institute Genomics Platform"/>
            <consortium name="The Broad Institute Genome Sequencing Center for Infectious Disease"/>
            <person name="Wu L."/>
            <person name="Ma J."/>
        </authorList>
    </citation>
    <scope>NUCLEOTIDE SEQUENCE [LARGE SCALE GENOMIC DNA]</scope>
    <source>
        <strain evidence="3 4">XZGYJ-43</strain>
    </source>
</reference>
<gene>
    <name evidence="3" type="ORF">ACFQJ9_03055</name>
</gene>
<proteinExistence type="predicted"/>
<dbReference type="Pfam" id="PF02517">
    <property type="entry name" value="Rce1-like"/>
    <property type="match status" value="1"/>
</dbReference>
<keyword evidence="4" id="KW-1185">Reference proteome</keyword>
<dbReference type="InterPro" id="IPR003675">
    <property type="entry name" value="Rce1/LyrA-like_dom"/>
</dbReference>
<sequence>MGFGPSISAPTITGTQVVYPARLFAAWAILTIASLVLERVIHRWKYWTVKLTGTHPFGWFASLDSDRRIDTEETETYTVADLKDRLDWERKWWRRTTRRGVRAVVIAPVVEELTFRGGPYLLAVTLGVAQLPLLVAGSVLWAYLHTRNPRRYRRGTLPVFVSGLLSLYLWLIGLWWLAILVHAGNNLVAIALAASEEWWRRWQHSFSPGEEYTVTVDDRIPQPDRHGLYRAYTPAEETLHVADVEPGETTRVRVATTVGLNGYAYPITESGQETD</sequence>
<dbReference type="RefSeq" id="WP_382215869.1">
    <property type="nucleotide sequence ID" value="NZ_JBHTAR010000004.1"/>
</dbReference>
<keyword evidence="1" id="KW-1133">Transmembrane helix</keyword>
<keyword evidence="1" id="KW-0472">Membrane</keyword>
<name>A0ABD5YX84_9EURY</name>
<dbReference type="GO" id="GO:0004175">
    <property type="term" value="F:endopeptidase activity"/>
    <property type="evidence" value="ECO:0007669"/>
    <property type="project" value="UniProtKB-ARBA"/>
</dbReference>
<feature type="transmembrane region" description="Helical" evidence="1">
    <location>
        <begin position="121"/>
        <end position="144"/>
    </location>
</feature>
<dbReference type="AlphaFoldDB" id="A0ABD5YX84"/>